<dbReference type="SUPFAM" id="SSF56925">
    <property type="entry name" value="OMPA-like"/>
    <property type="match status" value="1"/>
</dbReference>
<dbReference type="GO" id="GO:0055085">
    <property type="term" value="P:transmembrane transport"/>
    <property type="evidence" value="ECO:0007669"/>
    <property type="project" value="TreeGrafter"/>
</dbReference>
<protein>
    <submittedName>
        <fullName evidence="2">Outer membrane protein</fullName>
    </submittedName>
</protein>
<dbReference type="GO" id="GO:0019867">
    <property type="term" value="C:outer membrane"/>
    <property type="evidence" value="ECO:0007669"/>
    <property type="project" value="InterPro"/>
</dbReference>
<gene>
    <name evidence="2" type="ORF">B0I10_10120</name>
</gene>
<dbReference type="PANTHER" id="PTHR36920:SF1">
    <property type="entry name" value="OUTER MEMBRANE PROTEIN W"/>
    <property type="match status" value="1"/>
</dbReference>
<dbReference type="PANTHER" id="PTHR36920">
    <property type="match status" value="1"/>
</dbReference>
<evidence type="ECO:0000313" key="3">
    <source>
        <dbReference type="Proteomes" id="UP000249518"/>
    </source>
</evidence>
<sequence length="253" mass="28158">MINDFYQSLCFKLKLFLDVILTNKKMKKIVFALVATSLLMTTVTQAQEEIKNNDFKRWQVRLRGIAVVPNESANIGIIGGDVAISNAFVPELDFTYFFTKNFAAELILGTAKHDVNTVGSDISAIGGPTSFDVDLGSVMLLPPTLTAQYHFFPLKEKKFKPYVGAGINYTLFYNVKEGDVVKDVEYDNAIGFAAQIGFDVMFDDTFFVNFDVKRLFLKTDVSVNATNLAEGLIIPAQVEINPWIIGLGFGMKF</sequence>
<keyword evidence="3" id="KW-1185">Reference proteome</keyword>
<dbReference type="Pfam" id="PF03922">
    <property type="entry name" value="OmpW"/>
    <property type="match status" value="1"/>
</dbReference>
<dbReference type="InterPro" id="IPR005618">
    <property type="entry name" value="OMPW"/>
</dbReference>
<dbReference type="InterPro" id="IPR011250">
    <property type="entry name" value="OMP/PagP_B-barrel"/>
</dbReference>
<feature type="signal peptide" evidence="1">
    <location>
        <begin position="1"/>
        <end position="46"/>
    </location>
</feature>
<dbReference type="EMBL" id="QLSV01000001">
    <property type="protein sequence ID" value="RAR50853.1"/>
    <property type="molecule type" value="Genomic_DNA"/>
</dbReference>
<dbReference type="Gene3D" id="2.40.160.20">
    <property type="match status" value="1"/>
</dbReference>
<feature type="chain" id="PRO_5016456511" evidence="1">
    <location>
        <begin position="47"/>
        <end position="253"/>
    </location>
</feature>
<dbReference type="Proteomes" id="UP000249518">
    <property type="component" value="Unassembled WGS sequence"/>
</dbReference>
<reference evidence="2 3" key="1">
    <citation type="submission" date="2018-06" db="EMBL/GenBank/DDBJ databases">
        <title>Genomic Encyclopedia of Type Strains, Phase III (KMG-III): the genomes of soil and plant-associated and newly described type strains.</title>
        <authorList>
            <person name="Whitman W."/>
        </authorList>
    </citation>
    <scope>NUCLEOTIDE SEQUENCE [LARGE SCALE GENOMIC DNA]</scope>
    <source>
        <strain evidence="2 3">CGMCC 1.12504</strain>
    </source>
</reference>
<keyword evidence="1" id="KW-0732">Signal</keyword>
<comment type="caution">
    <text evidence="2">The sequence shown here is derived from an EMBL/GenBank/DDBJ whole genome shotgun (WGS) entry which is preliminary data.</text>
</comment>
<organism evidence="2 3">
    <name type="scientific">Flavobacterium lacus</name>
    <dbReference type="NCBI Taxonomy" id="1353778"/>
    <lineage>
        <taxon>Bacteria</taxon>
        <taxon>Pseudomonadati</taxon>
        <taxon>Bacteroidota</taxon>
        <taxon>Flavobacteriia</taxon>
        <taxon>Flavobacteriales</taxon>
        <taxon>Flavobacteriaceae</taxon>
        <taxon>Flavobacterium</taxon>
    </lineage>
</organism>
<evidence type="ECO:0000256" key="1">
    <source>
        <dbReference type="SAM" id="SignalP"/>
    </source>
</evidence>
<accession>A0A328WXB7</accession>
<evidence type="ECO:0000313" key="2">
    <source>
        <dbReference type="EMBL" id="RAR50853.1"/>
    </source>
</evidence>
<dbReference type="AlphaFoldDB" id="A0A328WXB7"/>
<name>A0A328WXB7_9FLAO</name>
<proteinExistence type="predicted"/>